<reference evidence="3 4" key="1">
    <citation type="journal article" date="2020" name="Cell">
        <title>Large-Scale Comparative Analyses of Tick Genomes Elucidate Their Genetic Diversity and Vector Capacities.</title>
        <authorList>
            <consortium name="Tick Genome and Microbiome Consortium (TIGMIC)"/>
            <person name="Jia N."/>
            <person name="Wang J."/>
            <person name="Shi W."/>
            <person name="Du L."/>
            <person name="Sun Y."/>
            <person name="Zhan W."/>
            <person name="Jiang J.F."/>
            <person name="Wang Q."/>
            <person name="Zhang B."/>
            <person name="Ji P."/>
            <person name="Bell-Sakyi L."/>
            <person name="Cui X.M."/>
            <person name="Yuan T.T."/>
            <person name="Jiang B.G."/>
            <person name="Yang W.F."/>
            <person name="Lam T.T."/>
            <person name="Chang Q.C."/>
            <person name="Ding S.J."/>
            <person name="Wang X.J."/>
            <person name="Zhu J.G."/>
            <person name="Ruan X.D."/>
            <person name="Zhao L."/>
            <person name="Wei J.T."/>
            <person name="Ye R.Z."/>
            <person name="Que T.C."/>
            <person name="Du C.H."/>
            <person name="Zhou Y.H."/>
            <person name="Cheng J.X."/>
            <person name="Dai P.F."/>
            <person name="Guo W.B."/>
            <person name="Han X.H."/>
            <person name="Huang E.J."/>
            <person name="Li L.F."/>
            <person name="Wei W."/>
            <person name="Gao Y.C."/>
            <person name="Liu J.Z."/>
            <person name="Shao H.Z."/>
            <person name="Wang X."/>
            <person name="Wang C.C."/>
            <person name="Yang T.C."/>
            <person name="Huo Q.B."/>
            <person name="Li W."/>
            <person name="Chen H.Y."/>
            <person name="Chen S.E."/>
            <person name="Zhou L.G."/>
            <person name="Ni X.B."/>
            <person name="Tian J.H."/>
            <person name="Sheng Y."/>
            <person name="Liu T."/>
            <person name="Pan Y.S."/>
            <person name="Xia L.Y."/>
            <person name="Li J."/>
            <person name="Zhao F."/>
            <person name="Cao W.C."/>
        </authorList>
    </citation>
    <scope>NUCLEOTIDE SEQUENCE [LARGE SCALE GENOMIC DNA]</scope>
    <source>
        <strain evidence="3">HaeL-2018</strain>
    </source>
</reference>
<sequence length="189" mass="21753">MDRLKAANDSLRKRNIELEASVNNLTKEIAEIRKLLRISKPAATNPTPAPSPSPTQSPPTPPPVTESRPQIMPEEEMSTTEPHDEMETEPVTKKRALESRRSRKEAEQLEATLEAKLEAKFDARFNKLEELIITSFKKIEAKFEFIEQTLRPIVRHPTFAPMFVNHPYNQEQQQPFTLTQSWPPTQQQQ</sequence>
<protein>
    <submittedName>
        <fullName evidence="3">Uncharacterized protein</fullName>
    </submittedName>
</protein>
<dbReference type="AlphaFoldDB" id="A0A9J6HAU0"/>
<gene>
    <name evidence="3" type="ORF">HPB48_026875</name>
</gene>
<feature type="compositionally biased region" description="Pro residues" evidence="2">
    <location>
        <begin position="47"/>
        <end position="64"/>
    </location>
</feature>
<feature type="compositionally biased region" description="Basic and acidic residues" evidence="2">
    <location>
        <begin position="81"/>
        <end position="108"/>
    </location>
</feature>
<dbReference type="VEuPathDB" id="VectorBase:HLOH_051694"/>
<feature type="region of interest" description="Disordered" evidence="2">
    <location>
        <begin position="40"/>
        <end position="108"/>
    </location>
</feature>
<evidence type="ECO:0000256" key="2">
    <source>
        <dbReference type="SAM" id="MobiDB-lite"/>
    </source>
</evidence>
<organism evidence="3 4">
    <name type="scientific">Haemaphysalis longicornis</name>
    <name type="common">Bush tick</name>
    <dbReference type="NCBI Taxonomy" id="44386"/>
    <lineage>
        <taxon>Eukaryota</taxon>
        <taxon>Metazoa</taxon>
        <taxon>Ecdysozoa</taxon>
        <taxon>Arthropoda</taxon>
        <taxon>Chelicerata</taxon>
        <taxon>Arachnida</taxon>
        <taxon>Acari</taxon>
        <taxon>Parasitiformes</taxon>
        <taxon>Ixodida</taxon>
        <taxon>Ixodoidea</taxon>
        <taxon>Ixodidae</taxon>
        <taxon>Haemaphysalinae</taxon>
        <taxon>Haemaphysalis</taxon>
    </lineage>
</organism>
<name>A0A9J6HAU0_HAELO</name>
<feature type="coiled-coil region" evidence="1">
    <location>
        <begin position="1"/>
        <end position="35"/>
    </location>
</feature>
<evidence type="ECO:0000313" key="3">
    <source>
        <dbReference type="EMBL" id="KAH9384851.1"/>
    </source>
</evidence>
<keyword evidence="1" id="KW-0175">Coiled coil</keyword>
<dbReference type="EMBL" id="JABSTR010003316">
    <property type="protein sequence ID" value="KAH9384851.1"/>
    <property type="molecule type" value="Genomic_DNA"/>
</dbReference>
<keyword evidence="4" id="KW-1185">Reference proteome</keyword>
<evidence type="ECO:0000313" key="4">
    <source>
        <dbReference type="Proteomes" id="UP000821853"/>
    </source>
</evidence>
<proteinExistence type="predicted"/>
<dbReference type="Proteomes" id="UP000821853">
    <property type="component" value="Unassembled WGS sequence"/>
</dbReference>
<comment type="caution">
    <text evidence="3">The sequence shown here is derived from an EMBL/GenBank/DDBJ whole genome shotgun (WGS) entry which is preliminary data.</text>
</comment>
<accession>A0A9J6HAU0</accession>
<evidence type="ECO:0000256" key="1">
    <source>
        <dbReference type="SAM" id="Coils"/>
    </source>
</evidence>